<dbReference type="EMBL" id="LLXI01010825">
    <property type="protein sequence ID" value="PKY63549.1"/>
    <property type="molecule type" value="Genomic_DNA"/>
</dbReference>
<gene>
    <name evidence="2" type="ORF">RhiirA4_492904</name>
</gene>
<accession>A0A2I1HXD0</accession>
<evidence type="ECO:0000313" key="3">
    <source>
        <dbReference type="Proteomes" id="UP000234323"/>
    </source>
</evidence>
<evidence type="ECO:0000256" key="1">
    <source>
        <dbReference type="SAM" id="MobiDB-lite"/>
    </source>
</evidence>
<name>A0A2I1HXD0_9GLOM</name>
<evidence type="ECO:0000313" key="2">
    <source>
        <dbReference type="EMBL" id="PKY63549.1"/>
    </source>
</evidence>
<reference evidence="2 3" key="1">
    <citation type="submission" date="2015-10" db="EMBL/GenBank/DDBJ databases">
        <title>Genome analyses suggest a sexual origin of heterokaryosis in a supposedly ancient asexual fungus.</title>
        <authorList>
            <person name="Ropars J."/>
            <person name="Sedzielewska K."/>
            <person name="Noel J."/>
            <person name="Charron P."/>
            <person name="Farinelli L."/>
            <person name="Marton T."/>
            <person name="Kruger M."/>
            <person name="Pelin A."/>
            <person name="Brachmann A."/>
            <person name="Corradi N."/>
        </authorList>
    </citation>
    <scope>NUCLEOTIDE SEQUENCE [LARGE SCALE GENOMIC DNA]</scope>
    <source>
        <strain evidence="2 3">A4</strain>
    </source>
</reference>
<proteinExistence type="predicted"/>
<dbReference type="Proteomes" id="UP000234323">
    <property type="component" value="Unassembled WGS sequence"/>
</dbReference>
<protein>
    <submittedName>
        <fullName evidence="2">Uncharacterized protein</fullName>
    </submittedName>
</protein>
<comment type="caution">
    <text evidence="2">The sequence shown here is derived from an EMBL/GenBank/DDBJ whole genome shotgun (WGS) entry which is preliminary data.</text>
</comment>
<feature type="region of interest" description="Disordered" evidence="1">
    <location>
        <begin position="29"/>
        <end position="55"/>
    </location>
</feature>
<organism evidence="2 3">
    <name type="scientific">Rhizophagus irregularis</name>
    <dbReference type="NCBI Taxonomy" id="588596"/>
    <lineage>
        <taxon>Eukaryota</taxon>
        <taxon>Fungi</taxon>
        <taxon>Fungi incertae sedis</taxon>
        <taxon>Mucoromycota</taxon>
        <taxon>Glomeromycotina</taxon>
        <taxon>Glomeromycetes</taxon>
        <taxon>Glomerales</taxon>
        <taxon>Glomeraceae</taxon>
        <taxon>Rhizophagus</taxon>
    </lineage>
</organism>
<sequence>MTPMPKKKRVLIKKAKINKYSIYRILLNTPLPSHEQSKPSRRHSEDHVGLRDIKQ</sequence>
<keyword evidence="3" id="KW-1185">Reference proteome</keyword>
<dbReference type="AlphaFoldDB" id="A0A2I1HXD0"/>
<feature type="compositionally biased region" description="Basic and acidic residues" evidence="1">
    <location>
        <begin position="35"/>
        <end position="55"/>
    </location>
</feature>